<keyword evidence="2" id="KW-0521">NADP</keyword>
<dbReference type="InterPro" id="IPR002347">
    <property type="entry name" value="SDR_fam"/>
</dbReference>
<dbReference type="InterPro" id="IPR036291">
    <property type="entry name" value="NAD(P)-bd_dom_sf"/>
</dbReference>
<comment type="similarity">
    <text evidence="1">Belongs to the short-chain dehydrogenases/reductases (SDR) family.</text>
</comment>
<dbReference type="FunFam" id="3.40.50.720:FF:000084">
    <property type="entry name" value="Short-chain dehydrogenase reductase"/>
    <property type="match status" value="1"/>
</dbReference>
<dbReference type="RefSeq" id="WP_130158954.1">
    <property type="nucleotide sequence ID" value="NZ_SGIS01000023.1"/>
</dbReference>
<gene>
    <name evidence="4" type="ORF">EWE75_15140</name>
</gene>
<keyword evidence="3" id="KW-0560">Oxidoreductase</keyword>
<organism evidence="4 5">
    <name type="scientific">Sphingomonas populi</name>
    <dbReference type="NCBI Taxonomy" id="2484750"/>
    <lineage>
        <taxon>Bacteria</taxon>
        <taxon>Pseudomonadati</taxon>
        <taxon>Pseudomonadota</taxon>
        <taxon>Alphaproteobacteria</taxon>
        <taxon>Sphingomonadales</taxon>
        <taxon>Sphingomonadaceae</taxon>
        <taxon>Sphingomonas</taxon>
    </lineage>
</organism>
<dbReference type="Pfam" id="PF13561">
    <property type="entry name" value="adh_short_C2"/>
    <property type="match status" value="1"/>
</dbReference>
<dbReference type="InterPro" id="IPR020904">
    <property type="entry name" value="Sc_DH/Rdtase_CS"/>
</dbReference>
<reference evidence="4 5" key="1">
    <citation type="submission" date="2019-02" db="EMBL/GenBank/DDBJ databases">
        <authorList>
            <person name="Li Y."/>
        </authorList>
    </citation>
    <scope>NUCLEOTIDE SEQUENCE [LARGE SCALE GENOMIC DNA]</scope>
    <source>
        <strain evidence="4 5">3-7</strain>
    </source>
</reference>
<dbReference type="PANTHER" id="PTHR43618:SF8">
    <property type="entry name" value="7ALPHA-HYDROXYSTEROID DEHYDROGENASE"/>
    <property type="match status" value="1"/>
</dbReference>
<name>A0A4Q6XUL7_9SPHN</name>
<keyword evidence="5" id="KW-1185">Reference proteome</keyword>
<protein>
    <submittedName>
        <fullName evidence="4">SDR family oxidoreductase</fullName>
    </submittedName>
</protein>
<dbReference type="PANTHER" id="PTHR43618">
    <property type="entry name" value="7-ALPHA-HYDROXYSTEROID DEHYDROGENASE"/>
    <property type="match status" value="1"/>
</dbReference>
<proteinExistence type="inferred from homology"/>
<dbReference type="PROSITE" id="PS00061">
    <property type="entry name" value="ADH_SHORT"/>
    <property type="match status" value="1"/>
</dbReference>
<comment type="caution">
    <text evidence="4">The sequence shown here is derived from an EMBL/GenBank/DDBJ whole genome shotgun (WGS) entry which is preliminary data.</text>
</comment>
<dbReference type="GO" id="GO:0016491">
    <property type="term" value="F:oxidoreductase activity"/>
    <property type="evidence" value="ECO:0007669"/>
    <property type="project" value="UniProtKB-KW"/>
</dbReference>
<dbReference type="EMBL" id="SGIS01000023">
    <property type="protein sequence ID" value="RZF63661.1"/>
    <property type="molecule type" value="Genomic_DNA"/>
</dbReference>
<dbReference type="Proteomes" id="UP000292085">
    <property type="component" value="Unassembled WGS sequence"/>
</dbReference>
<dbReference type="PRINTS" id="PR00081">
    <property type="entry name" value="GDHRDH"/>
</dbReference>
<evidence type="ECO:0000313" key="5">
    <source>
        <dbReference type="Proteomes" id="UP000292085"/>
    </source>
</evidence>
<dbReference type="SUPFAM" id="SSF51735">
    <property type="entry name" value="NAD(P)-binding Rossmann-fold domains"/>
    <property type="match status" value="1"/>
</dbReference>
<dbReference type="Gene3D" id="3.40.50.720">
    <property type="entry name" value="NAD(P)-binding Rossmann-like Domain"/>
    <property type="match status" value="1"/>
</dbReference>
<dbReference type="AlphaFoldDB" id="A0A4Q6XUL7"/>
<dbReference type="InterPro" id="IPR052178">
    <property type="entry name" value="Sec_Metab_Biosynth_SDR"/>
</dbReference>
<evidence type="ECO:0000256" key="2">
    <source>
        <dbReference type="ARBA" id="ARBA00022857"/>
    </source>
</evidence>
<sequence length="258" mass="26935">MTGLFDLTGKRALVTGGAQGLGRMIAEGLLRAGAQVAITSRKADVAARAADEMAAIGSCTAYPVNLETPQAAAELAARYAGDHDSLHILVNNAGKTWGGAIESFPDSAWPGVMAVNVQTPFTLVRELLPLLERSSDADDPARIVNIGSVAGMRPERLQAYSYAASKAAIHMLTRDLASDLAARHITVNAVVPGFFPTKMTAHLRDDDRVDPQTLAHIPAGRLGRPDDIAGVIVFLCSRAGAYVTGVQLPVDGGIVGAS</sequence>
<dbReference type="OrthoDB" id="286404at2"/>
<accession>A0A4Q6XUL7</accession>
<evidence type="ECO:0000256" key="1">
    <source>
        <dbReference type="ARBA" id="ARBA00006484"/>
    </source>
</evidence>
<evidence type="ECO:0000313" key="4">
    <source>
        <dbReference type="EMBL" id="RZF63661.1"/>
    </source>
</evidence>
<evidence type="ECO:0000256" key="3">
    <source>
        <dbReference type="ARBA" id="ARBA00023002"/>
    </source>
</evidence>
<dbReference type="PRINTS" id="PR00080">
    <property type="entry name" value="SDRFAMILY"/>
</dbReference>